<evidence type="ECO:0000259" key="7">
    <source>
        <dbReference type="PROSITE" id="PS51123"/>
    </source>
</evidence>
<gene>
    <name evidence="8" type="ORF">C8D97_104254</name>
</gene>
<organism evidence="8 9">
    <name type="scientific">Pleionea mediterranea</name>
    <dbReference type="NCBI Taxonomy" id="523701"/>
    <lineage>
        <taxon>Bacteria</taxon>
        <taxon>Pseudomonadati</taxon>
        <taxon>Pseudomonadota</taxon>
        <taxon>Gammaproteobacteria</taxon>
        <taxon>Oceanospirillales</taxon>
        <taxon>Pleioneaceae</taxon>
        <taxon>Pleionea</taxon>
    </lineage>
</organism>
<keyword evidence="5" id="KW-0175">Coiled coil</keyword>
<accession>A0A316FZA9</accession>
<keyword evidence="3" id="KW-0998">Cell outer membrane</keyword>
<dbReference type="PANTHER" id="PTHR30329">
    <property type="entry name" value="STATOR ELEMENT OF FLAGELLAR MOTOR COMPLEX"/>
    <property type="match status" value="1"/>
</dbReference>
<feature type="coiled-coil region" evidence="5">
    <location>
        <begin position="55"/>
        <end position="82"/>
    </location>
</feature>
<evidence type="ECO:0000256" key="3">
    <source>
        <dbReference type="ARBA" id="ARBA00023237"/>
    </source>
</evidence>
<dbReference type="PRINTS" id="PR01021">
    <property type="entry name" value="OMPADOMAIN"/>
</dbReference>
<dbReference type="InterPro" id="IPR006665">
    <property type="entry name" value="OmpA-like"/>
</dbReference>
<dbReference type="RefSeq" id="WP_109763007.1">
    <property type="nucleotide sequence ID" value="NZ_QGGU01000004.1"/>
</dbReference>
<dbReference type="Proteomes" id="UP000245790">
    <property type="component" value="Unassembled WGS sequence"/>
</dbReference>
<dbReference type="CDD" id="cd07185">
    <property type="entry name" value="OmpA_C-like"/>
    <property type="match status" value="1"/>
</dbReference>
<protein>
    <submittedName>
        <fullName evidence="8">Chemotaxis protein MotB</fullName>
    </submittedName>
</protein>
<evidence type="ECO:0000256" key="2">
    <source>
        <dbReference type="ARBA" id="ARBA00023136"/>
    </source>
</evidence>
<dbReference type="Gene3D" id="3.30.1330.60">
    <property type="entry name" value="OmpA-like domain"/>
    <property type="match status" value="1"/>
</dbReference>
<dbReference type="InterPro" id="IPR006664">
    <property type="entry name" value="OMP_bac"/>
</dbReference>
<evidence type="ECO:0000256" key="5">
    <source>
        <dbReference type="SAM" id="Coils"/>
    </source>
</evidence>
<proteinExistence type="predicted"/>
<evidence type="ECO:0000256" key="1">
    <source>
        <dbReference type="ARBA" id="ARBA00004442"/>
    </source>
</evidence>
<evidence type="ECO:0000313" key="8">
    <source>
        <dbReference type="EMBL" id="PWK53036.1"/>
    </source>
</evidence>
<keyword evidence="6" id="KW-1133">Transmembrane helix</keyword>
<dbReference type="OrthoDB" id="9815217at2"/>
<dbReference type="InterPro" id="IPR050330">
    <property type="entry name" value="Bact_OuterMem_StrucFunc"/>
</dbReference>
<sequence length="240" mass="27249">MVSPVKHSNKLLPVEQLLTTNAQQKEESWLLPYLDVFVLLTMMFIVLLSMSSIDLLSSQSKVNQQQETISQLQQEIEPLRQLEMEGRSSLVLQHWQERIHQVLDSLKLRDDIALSLEDEYIALQIEDRMLFDSGEASLKSEGRQVLNNLLPLFEMAAGTILVEGHTDNIPIETSQFPSNWELGAARASSVVKFLVSQGMDQQRLRAISYADTQPRASNDTASGRQQNRRVAMLLRMPDTE</sequence>
<evidence type="ECO:0000256" key="6">
    <source>
        <dbReference type="SAM" id="Phobius"/>
    </source>
</evidence>
<keyword evidence="9" id="KW-1185">Reference proteome</keyword>
<comment type="subcellular location">
    <subcellularLocation>
        <location evidence="1">Cell outer membrane</location>
    </subcellularLocation>
</comment>
<dbReference type="SUPFAM" id="SSF103088">
    <property type="entry name" value="OmpA-like"/>
    <property type="match status" value="1"/>
</dbReference>
<dbReference type="PANTHER" id="PTHR30329:SF21">
    <property type="entry name" value="LIPOPROTEIN YIAD-RELATED"/>
    <property type="match status" value="1"/>
</dbReference>
<feature type="transmembrane region" description="Helical" evidence="6">
    <location>
        <begin position="36"/>
        <end position="56"/>
    </location>
</feature>
<dbReference type="Pfam" id="PF00691">
    <property type="entry name" value="OmpA"/>
    <property type="match status" value="1"/>
</dbReference>
<dbReference type="AlphaFoldDB" id="A0A316FZA9"/>
<keyword evidence="2 4" id="KW-0472">Membrane</keyword>
<dbReference type="InterPro" id="IPR036737">
    <property type="entry name" value="OmpA-like_sf"/>
</dbReference>
<dbReference type="PROSITE" id="PS51123">
    <property type="entry name" value="OMPA_2"/>
    <property type="match status" value="1"/>
</dbReference>
<comment type="caution">
    <text evidence="8">The sequence shown here is derived from an EMBL/GenBank/DDBJ whole genome shotgun (WGS) entry which is preliminary data.</text>
</comment>
<keyword evidence="6" id="KW-0812">Transmembrane</keyword>
<reference evidence="8 9" key="1">
    <citation type="submission" date="2018-05" db="EMBL/GenBank/DDBJ databases">
        <title>Genomic Encyclopedia of Type Strains, Phase IV (KMG-IV): sequencing the most valuable type-strain genomes for metagenomic binning, comparative biology and taxonomic classification.</title>
        <authorList>
            <person name="Goeker M."/>
        </authorList>
    </citation>
    <scope>NUCLEOTIDE SEQUENCE [LARGE SCALE GENOMIC DNA]</scope>
    <source>
        <strain evidence="8 9">DSM 25350</strain>
    </source>
</reference>
<dbReference type="GO" id="GO:0009279">
    <property type="term" value="C:cell outer membrane"/>
    <property type="evidence" value="ECO:0007669"/>
    <property type="project" value="UniProtKB-SubCell"/>
</dbReference>
<feature type="domain" description="OmpA-like" evidence="7">
    <location>
        <begin position="117"/>
        <end position="238"/>
    </location>
</feature>
<evidence type="ECO:0000256" key="4">
    <source>
        <dbReference type="PROSITE-ProRule" id="PRU00473"/>
    </source>
</evidence>
<name>A0A316FZA9_9GAMM</name>
<evidence type="ECO:0000313" key="9">
    <source>
        <dbReference type="Proteomes" id="UP000245790"/>
    </source>
</evidence>
<dbReference type="EMBL" id="QGGU01000004">
    <property type="protein sequence ID" value="PWK53036.1"/>
    <property type="molecule type" value="Genomic_DNA"/>
</dbReference>